<organism evidence="2 3">
    <name type="scientific">Mycena maculata</name>
    <dbReference type="NCBI Taxonomy" id="230809"/>
    <lineage>
        <taxon>Eukaryota</taxon>
        <taxon>Fungi</taxon>
        <taxon>Dikarya</taxon>
        <taxon>Basidiomycota</taxon>
        <taxon>Agaricomycotina</taxon>
        <taxon>Agaricomycetes</taxon>
        <taxon>Agaricomycetidae</taxon>
        <taxon>Agaricales</taxon>
        <taxon>Marasmiineae</taxon>
        <taxon>Mycenaceae</taxon>
        <taxon>Mycena</taxon>
    </lineage>
</organism>
<reference evidence="2" key="1">
    <citation type="submission" date="2023-03" db="EMBL/GenBank/DDBJ databases">
        <title>Massive genome expansion in bonnet fungi (Mycena s.s.) driven by repeated elements and novel gene families across ecological guilds.</title>
        <authorList>
            <consortium name="Lawrence Berkeley National Laboratory"/>
            <person name="Harder C.B."/>
            <person name="Miyauchi S."/>
            <person name="Viragh M."/>
            <person name="Kuo A."/>
            <person name="Thoen E."/>
            <person name="Andreopoulos B."/>
            <person name="Lu D."/>
            <person name="Skrede I."/>
            <person name="Drula E."/>
            <person name="Henrissat B."/>
            <person name="Morin E."/>
            <person name="Kohler A."/>
            <person name="Barry K."/>
            <person name="LaButti K."/>
            <person name="Morin E."/>
            <person name="Salamov A."/>
            <person name="Lipzen A."/>
            <person name="Mereny Z."/>
            <person name="Hegedus B."/>
            <person name="Baldrian P."/>
            <person name="Stursova M."/>
            <person name="Weitz H."/>
            <person name="Taylor A."/>
            <person name="Grigoriev I.V."/>
            <person name="Nagy L.G."/>
            <person name="Martin F."/>
            <person name="Kauserud H."/>
        </authorList>
    </citation>
    <scope>NUCLEOTIDE SEQUENCE</scope>
    <source>
        <strain evidence="2">CBHHK188m</strain>
    </source>
</reference>
<evidence type="ECO:0000313" key="3">
    <source>
        <dbReference type="Proteomes" id="UP001215280"/>
    </source>
</evidence>
<proteinExistence type="predicted"/>
<dbReference type="AlphaFoldDB" id="A0AAD7KA85"/>
<accession>A0AAD7KA85</accession>
<sequence>MQEEQLKVGGINDKIQLPTDSNSHHWKIQEVSPVREKQGIRNSSLMEARTRLPHYHLPYKVSVPGVGVGVGLDNQNRATIIGTIVYCPTAWGPHGELKHHAVGPVVSVKGVCGGLPCWPPWRAEAPRSGPSGERQGGPRGSPPRKIWTKKHVFNRKKY</sequence>
<name>A0AAD7KA85_9AGAR</name>
<comment type="caution">
    <text evidence="2">The sequence shown here is derived from an EMBL/GenBank/DDBJ whole genome shotgun (WGS) entry which is preliminary data.</text>
</comment>
<gene>
    <name evidence="2" type="ORF">DFH07DRAFT_765517</name>
</gene>
<keyword evidence="3" id="KW-1185">Reference proteome</keyword>
<protein>
    <submittedName>
        <fullName evidence="2">Uncharacterized protein</fullName>
    </submittedName>
</protein>
<evidence type="ECO:0000313" key="2">
    <source>
        <dbReference type="EMBL" id="KAJ7780231.1"/>
    </source>
</evidence>
<evidence type="ECO:0000256" key="1">
    <source>
        <dbReference type="SAM" id="MobiDB-lite"/>
    </source>
</evidence>
<dbReference type="EMBL" id="JARJLG010000006">
    <property type="protein sequence ID" value="KAJ7780231.1"/>
    <property type="molecule type" value="Genomic_DNA"/>
</dbReference>
<feature type="region of interest" description="Disordered" evidence="1">
    <location>
        <begin position="123"/>
        <end position="148"/>
    </location>
</feature>
<dbReference type="Proteomes" id="UP001215280">
    <property type="component" value="Unassembled WGS sequence"/>
</dbReference>